<feature type="repeat" description="PPR" evidence="3">
    <location>
        <begin position="233"/>
        <end position="267"/>
    </location>
</feature>
<dbReference type="Proteomes" id="UP001279734">
    <property type="component" value="Unassembled WGS sequence"/>
</dbReference>
<feature type="compositionally biased region" description="Polar residues" evidence="4">
    <location>
        <begin position="1"/>
        <end position="13"/>
    </location>
</feature>
<evidence type="ECO:0008006" key="7">
    <source>
        <dbReference type="Google" id="ProtNLM"/>
    </source>
</evidence>
<protein>
    <recommendedName>
        <fullName evidence="7">Pentatricopeptide repeat-containing protein</fullName>
    </recommendedName>
</protein>
<proteinExistence type="inferred from homology"/>
<evidence type="ECO:0000256" key="1">
    <source>
        <dbReference type="ARBA" id="ARBA00007626"/>
    </source>
</evidence>
<evidence type="ECO:0000256" key="2">
    <source>
        <dbReference type="ARBA" id="ARBA00022737"/>
    </source>
</evidence>
<organism evidence="5 6">
    <name type="scientific">Nepenthes gracilis</name>
    <name type="common">Slender pitcher plant</name>
    <dbReference type="NCBI Taxonomy" id="150966"/>
    <lineage>
        <taxon>Eukaryota</taxon>
        <taxon>Viridiplantae</taxon>
        <taxon>Streptophyta</taxon>
        <taxon>Embryophyta</taxon>
        <taxon>Tracheophyta</taxon>
        <taxon>Spermatophyta</taxon>
        <taxon>Magnoliopsida</taxon>
        <taxon>eudicotyledons</taxon>
        <taxon>Gunneridae</taxon>
        <taxon>Pentapetalae</taxon>
        <taxon>Caryophyllales</taxon>
        <taxon>Nepenthaceae</taxon>
        <taxon>Nepenthes</taxon>
    </lineage>
</organism>
<dbReference type="InterPro" id="IPR011990">
    <property type="entry name" value="TPR-like_helical_dom_sf"/>
</dbReference>
<feature type="repeat" description="PPR" evidence="3">
    <location>
        <begin position="268"/>
        <end position="303"/>
    </location>
</feature>
<reference evidence="5" key="1">
    <citation type="submission" date="2023-05" db="EMBL/GenBank/DDBJ databases">
        <title>Nepenthes gracilis genome sequencing.</title>
        <authorList>
            <person name="Fukushima K."/>
        </authorList>
    </citation>
    <scope>NUCLEOTIDE SEQUENCE</scope>
    <source>
        <strain evidence="5">SING2019-196</strain>
    </source>
</reference>
<feature type="compositionally biased region" description="Low complexity" evidence="4">
    <location>
        <begin position="14"/>
        <end position="25"/>
    </location>
</feature>
<gene>
    <name evidence="5" type="ORF">Nepgr_015956</name>
</gene>
<dbReference type="AlphaFoldDB" id="A0AAD3XS35"/>
<dbReference type="EMBL" id="BSYO01000013">
    <property type="protein sequence ID" value="GMH14115.1"/>
    <property type="molecule type" value="Genomic_DNA"/>
</dbReference>
<dbReference type="InterPro" id="IPR002885">
    <property type="entry name" value="PPR_rpt"/>
</dbReference>
<evidence type="ECO:0000313" key="5">
    <source>
        <dbReference type="EMBL" id="GMH14115.1"/>
    </source>
</evidence>
<dbReference type="PANTHER" id="PTHR47936:SF3">
    <property type="entry name" value="PENTACOTRIPEPTIDE-REPEAT REGION OF PRORP DOMAIN-CONTAINING PROTEIN"/>
    <property type="match status" value="1"/>
</dbReference>
<evidence type="ECO:0000256" key="4">
    <source>
        <dbReference type="SAM" id="MobiDB-lite"/>
    </source>
</evidence>
<dbReference type="Gene3D" id="1.25.40.10">
    <property type="entry name" value="Tetratricopeptide repeat domain"/>
    <property type="match status" value="2"/>
</dbReference>
<feature type="repeat" description="PPR" evidence="3">
    <location>
        <begin position="374"/>
        <end position="408"/>
    </location>
</feature>
<name>A0AAD3XS35_NEPGR</name>
<keyword evidence="2" id="KW-0677">Repeat</keyword>
<dbReference type="Pfam" id="PF01535">
    <property type="entry name" value="PPR"/>
    <property type="match status" value="2"/>
</dbReference>
<dbReference type="PANTHER" id="PTHR47936">
    <property type="entry name" value="PPR_LONG DOMAIN-CONTAINING PROTEIN"/>
    <property type="match status" value="1"/>
</dbReference>
<feature type="region of interest" description="Disordered" evidence="4">
    <location>
        <begin position="1"/>
        <end position="25"/>
    </location>
</feature>
<comment type="caution">
    <text evidence="5">The sequence shown here is derived from an EMBL/GenBank/DDBJ whole genome shotgun (WGS) entry which is preliminary data.</text>
</comment>
<dbReference type="PROSITE" id="PS51375">
    <property type="entry name" value="PPR"/>
    <property type="match status" value="4"/>
</dbReference>
<sequence length="449" mass="51652">MSLLRTQSNFRLLSTSSQDPPSSASVEHSVVNESFEFDDLVEDRNFELESLRTADFDESPSKPGHMPYINMDYIIDTIRRDEKNMESRLNLIGTSLRKFNVIEIFQVLNRDRLPALRFFYWIRNAHPKLYGNHDVCSLMFDNCWRLREYKTMLHLLEDFQSRRICLTDKAFGFLALLSSQKVIMAETVKKLLKILDEVGGPCHSSGIHSLIKMLCALNLFDMAKLIIETTETKVSYYNILVREKCIRGQLKDIRCILDEMREKGCEPAAITYNYLISSLCKHQGSTIEAYQVLDEMVERGCSPNALTFEVLIYCSCGLGNLDNAIGFYDQMVSRGIEPRLSTHAAFIKGYFYSQQYEAAYNYVVGSSMKHKPSTNWIYSLLASLHQKKGDLIVAHKILVEMIEKGLKPQHSVYSRILKRLRKTGREHLATNLEARFRSLVYQSSSMETG</sequence>
<evidence type="ECO:0000256" key="3">
    <source>
        <dbReference type="PROSITE-ProRule" id="PRU00708"/>
    </source>
</evidence>
<dbReference type="Pfam" id="PF13041">
    <property type="entry name" value="PPR_2"/>
    <property type="match status" value="1"/>
</dbReference>
<keyword evidence="6" id="KW-1185">Reference proteome</keyword>
<evidence type="ECO:0000313" key="6">
    <source>
        <dbReference type="Proteomes" id="UP001279734"/>
    </source>
</evidence>
<comment type="similarity">
    <text evidence="1">Belongs to the PPR family. P subfamily.</text>
</comment>
<feature type="repeat" description="PPR" evidence="3">
    <location>
        <begin position="304"/>
        <end position="338"/>
    </location>
</feature>
<accession>A0AAD3XS35</accession>
<dbReference type="NCBIfam" id="TIGR00756">
    <property type="entry name" value="PPR"/>
    <property type="match status" value="2"/>
</dbReference>